<dbReference type="SUPFAM" id="SSF103088">
    <property type="entry name" value="OmpA-like"/>
    <property type="match status" value="1"/>
</dbReference>
<dbReference type="EMBL" id="CAEZWJ010000010">
    <property type="protein sequence ID" value="CAB4649795.1"/>
    <property type="molecule type" value="Genomic_DNA"/>
</dbReference>
<dbReference type="InterPro" id="IPR006665">
    <property type="entry name" value="OmpA-like"/>
</dbReference>
<dbReference type="AlphaFoldDB" id="A0A6J6KNV0"/>
<gene>
    <name evidence="2" type="ORF">UFOPK2214_00502</name>
</gene>
<dbReference type="PROSITE" id="PS51123">
    <property type="entry name" value="OMPA_2"/>
    <property type="match status" value="1"/>
</dbReference>
<dbReference type="CDD" id="cd07185">
    <property type="entry name" value="OmpA_C-like"/>
    <property type="match status" value="1"/>
</dbReference>
<dbReference type="Gene3D" id="3.30.1330.60">
    <property type="entry name" value="OmpA-like domain"/>
    <property type="match status" value="1"/>
</dbReference>
<evidence type="ECO:0000259" key="1">
    <source>
        <dbReference type="PROSITE" id="PS51123"/>
    </source>
</evidence>
<accession>A0A6J6KNV0</accession>
<dbReference type="InterPro" id="IPR036737">
    <property type="entry name" value="OmpA-like_sf"/>
</dbReference>
<proteinExistence type="predicted"/>
<protein>
    <submittedName>
        <fullName evidence="2">Unannotated protein</fullName>
    </submittedName>
</protein>
<organism evidence="2">
    <name type="scientific">freshwater metagenome</name>
    <dbReference type="NCBI Taxonomy" id="449393"/>
    <lineage>
        <taxon>unclassified sequences</taxon>
        <taxon>metagenomes</taxon>
        <taxon>ecological metagenomes</taxon>
    </lineage>
</organism>
<evidence type="ECO:0000313" key="2">
    <source>
        <dbReference type="EMBL" id="CAB4649795.1"/>
    </source>
</evidence>
<sequence>MRRLSSIIAAVAITATGLTFSPSVASAAGGEATTKTVAIVAPTAVPNATILRMVRLNKTNSFLVAGIDSTSAGANIHLWKMKEDLTIDSSFKPVDLGNDFEYPTVSNSSCIANINQNSQLSACYRLEAFSVNETANSYAIAFRRNLTASNISTDVSTIAIGNLTTGAVTGKSNFFPTVSVNSDPTSAFASYSATDIVGNVCSTAFGSSYQSVPLFSSFIDMFTMTIRPDSSIIIGARCTYSQTTFSGQNQSVTDYITTGLFALKTSNGALVRDSSWGTNGVLKTFDDPTKCSQPVFSSAPDSSLTSVNSEKIFSVSLVTTSPRVTTHPFNQSVTSYNGCNTSGMPNYTGSTLIAFKANGTISASTSFNTRLSIARWIIDSKGLWNNTIVSGSGSSATTSLFRLNLKGEPDTTLGANGQKPLANLPATVTVNGASVNMRYFFMGVAATATGNLFTGFTTTSTAPNIFQCNNQAVDYAETLYPYYVNLQSGLVTTYGTNGLGQGVTTQYSTADVCGNGSVGVAFVNSKGQLSSLQVTKAIGSQTVGIKYTVWNAAAGVTSGGDGSGVIGGGSTAGRVDTKVYSTKLPTAVQPDSALRVLTAKQAQDLDIRVSTPKICIALTTSVMMVNPGRCVVRIIDEDTKRVLRTMTTTVKKAEVEAGTTLTTDEPIMFRQANVRLSKQAQAQVAEIAEAAKTASRVVVIGHSAALGDVSAYSFAISRDRANAVKAALIKAGVKAPIETVALSYNQPETTKKTEAAQAKNRRAEVFIFP</sequence>
<feature type="domain" description="OmpA-like" evidence="1">
    <location>
        <begin position="656"/>
        <end position="769"/>
    </location>
</feature>
<name>A0A6J6KNV0_9ZZZZ</name>
<reference evidence="2" key="1">
    <citation type="submission" date="2020-05" db="EMBL/GenBank/DDBJ databases">
        <authorList>
            <person name="Chiriac C."/>
            <person name="Salcher M."/>
            <person name="Ghai R."/>
            <person name="Kavagutti S V."/>
        </authorList>
    </citation>
    <scope>NUCLEOTIDE SEQUENCE</scope>
</reference>
<dbReference type="Pfam" id="PF00691">
    <property type="entry name" value="OmpA"/>
    <property type="match status" value="1"/>
</dbReference>